<dbReference type="Pfam" id="PF07683">
    <property type="entry name" value="CobW_C"/>
    <property type="match status" value="1"/>
</dbReference>
<evidence type="ECO:0000313" key="8">
    <source>
        <dbReference type="EMBL" id="KAG8464374.1"/>
    </source>
</evidence>
<evidence type="ECO:0000256" key="2">
    <source>
        <dbReference type="ARBA" id="ARBA00022801"/>
    </source>
</evidence>
<dbReference type="OrthoDB" id="272672at2759"/>
<dbReference type="SMART" id="SM00028">
    <property type="entry name" value="TPR"/>
    <property type="match status" value="3"/>
</dbReference>
<dbReference type="Gene3D" id="3.40.50.300">
    <property type="entry name" value="P-loop containing nucleotide triphosphate hydrolases"/>
    <property type="match status" value="1"/>
</dbReference>
<dbReference type="PANTHER" id="PTHR43603:SF1">
    <property type="entry name" value="ZINC-REGULATED GTPASE METALLOPROTEIN ACTIVATOR 1"/>
    <property type="match status" value="1"/>
</dbReference>
<comment type="catalytic activity">
    <reaction evidence="5">
        <text>GTP + H2O = GDP + phosphate + H(+)</text>
        <dbReference type="Rhea" id="RHEA:19669"/>
        <dbReference type="ChEBI" id="CHEBI:15377"/>
        <dbReference type="ChEBI" id="CHEBI:15378"/>
        <dbReference type="ChEBI" id="CHEBI:37565"/>
        <dbReference type="ChEBI" id="CHEBI:43474"/>
        <dbReference type="ChEBI" id="CHEBI:58189"/>
    </reaction>
    <physiologicalReaction direction="left-to-right" evidence="5">
        <dbReference type="Rhea" id="RHEA:19670"/>
    </physiologicalReaction>
</comment>
<dbReference type="InterPro" id="IPR011629">
    <property type="entry name" value="CobW-like_C"/>
</dbReference>
<evidence type="ECO:0000256" key="1">
    <source>
        <dbReference type="ARBA" id="ARBA00022741"/>
    </source>
</evidence>
<keyword evidence="2" id="KW-0378">Hydrolase</keyword>
<evidence type="ECO:0000259" key="7">
    <source>
        <dbReference type="SMART" id="SM00833"/>
    </source>
</evidence>
<keyword evidence="6" id="KW-0802">TPR repeat</keyword>
<feature type="repeat" description="TPR" evidence="6">
    <location>
        <begin position="6"/>
        <end position="39"/>
    </location>
</feature>
<evidence type="ECO:0000256" key="6">
    <source>
        <dbReference type="PROSITE-ProRule" id="PRU00339"/>
    </source>
</evidence>
<dbReference type="AlphaFoldDB" id="A0A8J5XPK3"/>
<dbReference type="Proteomes" id="UP000751190">
    <property type="component" value="Unassembled WGS sequence"/>
</dbReference>
<dbReference type="SUPFAM" id="SSF52540">
    <property type="entry name" value="P-loop containing nucleoside triphosphate hydrolases"/>
    <property type="match status" value="1"/>
</dbReference>
<dbReference type="PROSITE" id="PS50005">
    <property type="entry name" value="TPR"/>
    <property type="match status" value="1"/>
</dbReference>
<evidence type="ECO:0000256" key="5">
    <source>
        <dbReference type="ARBA" id="ARBA00049117"/>
    </source>
</evidence>
<evidence type="ECO:0000256" key="4">
    <source>
        <dbReference type="ARBA" id="ARBA00034320"/>
    </source>
</evidence>
<dbReference type="Pfam" id="PF14559">
    <property type="entry name" value="TPR_19"/>
    <property type="match status" value="1"/>
</dbReference>
<dbReference type="SMART" id="SM00833">
    <property type="entry name" value="CobW_C"/>
    <property type="match status" value="1"/>
</dbReference>
<dbReference type="InterPro" id="IPR036627">
    <property type="entry name" value="CobW-likC_sf"/>
</dbReference>
<dbReference type="Gene3D" id="3.30.1220.10">
    <property type="entry name" value="CobW-like, C-terminal domain"/>
    <property type="match status" value="1"/>
</dbReference>
<proteinExistence type="inferred from homology"/>
<keyword evidence="3" id="KW-0143">Chaperone</keyword>
<organism evidence="8 9">
    <name type="scientific">Diacronema lutheri</name>
    <name type="common">Unicellular marine alga</name>
    <name type="synonym">Monochrysis lutheri</name>
    <dbReference type="NCBI Taxonomy" id="2081491"/>
    <lineage>
        <taxon>Eukaryota</taxon>
        <taxon>Haptista</taxon>
        <taxon>Haptophyta</taxon>
        <taxon>Pavlovophyceae</taxon>
        <taxon>Pavlovales</taxon>
        <taxon>Pavlovaceae</taxon>
        <taxon>Diacronema</taxon>
    </lineage>
</organism>
<feature type="domain" description="CobW C-terminal" evidence="7">
    <location>
        <begin position="415"/>
        <end position="540"/>
    </location>
</feature>
<gene>
    <name evidence="8" type="ORF">KFE25_003437</name>
</gene>
<dbReference type="GO" id="GO:0000166">
    <property type="term" value="F:nucleotide binding"/>
    <property type="evidence" value="ECO:0007669"/>
    <property type="project" value="UniProtKB-KW"/>
</dbReference>
<keyword evidence="9" id="KW-1185">Reference proteome</keyword>
<reference evidence="8" key="1">
    <citation type="submission" date="2021-05" db="EMBL/GenBank/DDBJ databases">
        <title>The genome of the haptophyte Pavlova lutheri (Diacronema luteri, Pavlovales) - a model for lipid biosynthesis in eukaryotic algae.</title>
        <authorList>
            <person name="Hulatt C.J."/>
            <person name="Posewitz M.C."/>
        </authorList>
    </citation>
    <scope>NUCLEOTIDE SEQUENCE</scope>
    <source>
        <strain evidence="8">NIVA-4/92</strain>
    </source>
</reference>
<dbReference type="GO" id="GO:0016787">
    <property type="term" value="F:hydrolase activity"/>
    <property type="evidence" value="ECO:0007669"/>
    <property type="project" value="UniProtKB-KW"/>
</dbReference>
<protein>
    <recommendedName>
        <fullName evidence="7">CobW C-terminal domain-containing protein</fullName>
    </recommendedName>
</protein>
<dbReference type="InterPro" id="IPR003495">
    <property type="entry name" value="CobW/HypB/UreG_nucleotide-bd"/>
</dbReference>
<dbReference type="SUPFAM" id="SSF48452">
    <property type="entry name" value="TPR-like"/>
    <property type="match status" value="1"/>
</dbReference>
<dbReference type="Gene3D" id="1.25.40.10">
    <property type="entry name" value="Tetratricopeptide repeat domain"/>
    <property type="match status" value="1"/>
</dbReference>
<accession>A0A8J5XPK3</accession>
<sequence length="648" mass="68151">MAGVEGSADFDAGNAFFRAGDFAAAVERFSRALARQPADERAWSNRCAAYLRLGDLDAAQRDAARCVELAPRWHKAHYRVGRVQHDRGELVRAWESYYAAHVLEPDAPLYAQMMAAVEAQLSEPGAPAEAVDGLRALKLRILAVDPMGALTAGADPAARVPVTVLSGFLGAGKSSLLRHVLRERHGMRVGVIVNDMAELNVDAQLVREAGAALVRADDRLVEMSNGCICCTLREDLLSEVAKLCLAGRFDALLIESSGISEPTPVAQTFLFEDVLGRSLAHLARLDTMVTVVDAERFALDFTSGDGLAARGLGASDGDERGVGQLLVSQVECADVLVLNKSDLVSADALGALGARLHALNRLAAQLQSTHGAVPVDAVVRTGRFDWRAAMATPGWLAELSAPAGAHHAESEVYGISHFVYARTRPFDGGRLDALLRARREDRSHCLHACRLLRSKGFWWLAGAPALKLEWATAAADFVPRVAGCWLGALAQAAHAASGLVAAVGARDGWDERYADRRTQIVLIGVGLARAEAEAALDGALLSVEEAAALDLAPSSRPQLARGVGAFAALVQPALAQLGALGTCADALPVSDGAHDGHAHAAAGAAHAAEHVHDEKCASGGWPSREVVEAMLAERLAAGEAAGAPARAD</sequence>
<dbReference type="InterPro" id="IPR019734">
    <property type="entry name" value="TPR_rpt"/>
</dbReference>
<evidence type="ECO:0000313" key="9">
    <source>
        <dbReference type="Proteomes" id="UP000751190"/>
    </source>
</evidence>
<dbReference type="InterPro" id="IPR027417">
    <property type="entry name" value="P-loop_NTPase"/>
</dbReference>
<comment type="similarity">
    <text evidence="4">Belongs to the SIMIBI class G3E GTPase family. ZNG1 subfamily.</text>
</comment>
<dbReference type="InterPro" id="IPR011990">
    <property type="entry name" value="TPR-like_helical_dom_sf"/>
</dbReference>
<dbReference type="EMBL" id="JAGTXO010000013">
    <property type="protein sequence ID" value="KAG8464374.1"/>
    <property type="molecule type" value="Genomic_DNA"/>
</dbReference>
<dbReference type="InterPro" id="IPR051927">
    <property type="entry name" value="Zn_Chap_cDPG_Synth"/>
</dbReference>
<evidence type="ECO:0000256" key="3">
    <source>
        <dbReference type="ARBA" id="ARBA00023186"/>
    </source>
</evidence>
<name>A0A8J5XPK3_DIALT</name>
<dbReference type="Pfam" id="PF02492">
    <property type="entry name" value="cobW"/>
    <property type="match status" value="1"/>
</dbReference>
<dbReference type="CDD" id="cd03112">
    <property type="entry name" value="CobW-like"/>
    <property type="match status" value="1"/>
</dbReference>
<comment type="caution">
    <text evidence="8">The sequence shown here is derived from an EMBL/GenBank/DDBJ whole genome shotgun (WGS) entry which is preliminary data.</text>
</comment>
<dbReference type="PANTHER" id="PTHR43603">
    <property type="entry name" value="COBW DOMAIN-CONTAINING PROTEIN DDB_G0274527"/>
    <property type="match status" value="1"/>
</dbReference>
<keyword evidence="1" id="KW-0547">Nucleotide-binding</keyword>